<dbReference type="GO" id="GO:0000976">
    <property type="term" value="F:transcription cis-regulatory region binding"/>
    <property type="evidence" value="ECO:0007669"/>
    <property type="project" value="TreeGrafter"/>
</dbReference>
<dbReference type="AlphaFoldDB" id="A0A9D1RN62"/>
<dbReference type="SUPFAM" id="SSF46689">
    <property type="entry name" value="Homeodomain-like"/>
    <property type="match status" value="1"/>
</dbReference>
<dbReference type="PROSITE" id="PS50977">
    <property type="entry name" value="HTH_TETR_2"/>
    <property type="match status" value="1"/>
</dbReference>
<dbReference type="PANTHER" id="PTHR30055">
    <property type="entry name" value="HTH-TYPE TRANSCRIPTIONAL REGULATOR RUTR"/>
    <property type="match status" value="1"/>
</dbReference>
<name>A0A9D1RN62_9CORY</name>
<dbReference type="SUPFAM" id="SSF48498">
    <property type="entry name" value="Tetracyclin repressor-like, C-terminal domain"/>
    <property type="match status" value="1"/>
</dbReference>
<keyword evidence="1 2" id="KW-0238">DNA-binding</keyword>
<sequence length="179" mass="19283">MDGSLSENPGLEKRLTEEALYLLDNDGVDAVTIREVARRAAVSHGAPRRYFTSRSQLLAAVAQHCTSDLTDTVAELNAPDMAQNVIAYAESHPNRFSLLTRHDLLEGSGLNLRSQTLPLIDSWIAAYLDAIPHGTRTSAIAAFAGILGLAELASHRGLDLLEEPVPALIDAVIHGPVKR</sequence>
<protein>
    <submittedName>
        <fullName evidence="4">TetR/AcrR family transcriptional regulator</fullName>
    </submittedName>
</protein>
<evidence type="ECO:0000259" key="3">
    <source>
        <dbReference type="PROSITE" id="PS50977"/>
    </source>
</evidence>
<dbReference type="InterPro" id="IPR050109">
    <property type="entry name" value="HTH-type_TetR-like_transc_reg"/>
</dbReference>
<dbReference type="PANTHER" id="PTHR30055:SF220">
    <property type="entry name" value="TETR-FAMILY REGULATORY PROTEIN"/>
    <property type="match status" value="1"/>
</dbReference>
<accession>A0A9D1RN62</accession>
<dbReference type="Pfam" id="PF00440">
    <property type="entry name" value="TetR_N"/>
    <property type="match status" value="1"/>
</dbReference>
<dbReference type="Proteomes" id="UP000824190">
    <property type="component" value="Unassembled WGS sequence"/>
</dbReference>
<dbReference type="Gene3D" id="1.10.357.10">
    <property type="entry name" value="Tetracycline Repressor, domain 2"/>
    <property type="match status" value="1"/>
</dbReference>
<dbReference type="InterPro" id="IPR036271">
    <property type="entry name" value="Tet_transcr_reg_TetR-rel_C_sf"/>
</dbReference>
<feature type="DNA-binding region" description="H-T-H motif" evidence="2">
    <location>
        <begin position="32"/>
        <end position="51"/>
    </location>
</feature>
<gene>
    <name evidence="4" type="ORF">H9870_03080</name>
</gene>
<evidence type="ECO:0000313" key="5">
    <source>
        <dbReference type="Proteomes" id="UP000824190"/>
    </source>
</evidence>
<reference evidence="4" key="1">
    <citation type="journal article" date="2021" name="PeerJ">
        <title>Extensive microbial diversity within the chicken gut microbiome revealed by metagenomics and culture.</title>
        <authorList>
            <person name="Gilroy R."/>
            <person name="Ravi A."/>
            <person name="Getino M."/>
            <person name="Pursley I."/>
            <person name="Horton D.L."/>
            <person name="Alikhan N.F."/>
            <person name="Baker D."/>
            <person name="Gharbi K."/>
            <person name="Hall N."/>
            <person name="Watson M."/>
            <person name="Adriaenssens E.M."/>
            <person name="Foster-Nyarko E."/>
            <person name="Jarju S."/>
            <person name="Secka A."/>
            <person name="Antonio M."/>
            <person name="Oren A."/>
            <person name="Chaudhuri R.R."/>
            <person name="La Ragione R."/>
            <person name="Hildebrand F."/>
            <person name="Pallen M.J."/>
        </authorList>
    </citation>
    <scope>NUCLEOTIDE SEQUENCE</scope>
    <source>
        <strain evidence="4">CHK32-1732</strain>
    </source>
</reference>
<organism evidence="4 5">
    <name type="scientific">Candidatus Corynebacterium avicola</name>
    <dbReference type="NCBI Taxonomy" id="2838527"/>
    <lineage>
        <taxon>Bacteria</taxon>
        <taxon>Bacillati</taxon>
        <taxon>Actinomycetota</taxon>
        <taxon>Actinomycetes</taxon>
        <taxon>Mycobacteriales</taxon>
        <taxon>Corynebacteriaceae</taxon>
        <taxon>Corynebacterium</taxon>
    </lineage>
</organism>
<reference evidence="4" key="2">
    <citation type="submission" date="2021-04" db="EMBL/GenBank/DDBJ databases">
        <authorList>
            <person name="Gilroy R."/>
        </authorList>
    </citation>
    <scope>NUCLEOTIDE SEQUENCE</scope>
    <source>
        <strain evidence="4">CHK32-1732</strain>
    </source>
</reference>
<dbReference type="EMBL" id="DXGC01000029">
    <property type="protein sequence ID" value="HIW90632.1"/>
    <property type="molecule type" value="Genomic_DNA"/>
</dbReference>
<evidence type="ECO:0000313" key="4">
    <source>
        <dbReference type="EMBL" id="HIW90632.1"/>
    </source>
</evidence>
<dbReference type="InterPro" id="IPR009057">
    <property type="entry name" value="Homeodomain-like_sf"/>
</dbReference>
<dbReference type="GO" id="GO:0003700">
    <property type="term" value="F:DNA-binding transcription factor activity"/>
    <property type="evidence" value="ECO:0007669"/>
    <property type="project" value="TreeGrafter"/>
</dbReference>
<feature type="domain" description="HTH tetR-type" evidence="3">
    <location>
        <begin position="9"/>
        <end position="69"/>
    </location>
</feature>
<evidence type="ECO:0000256" key="2">
    <source>
        <dbReference type="PROSITE-ProRule" id="PRU00335"/>
    </source>
</evidence>
<comment type="caution">
    <text evidence="4">The sequence shown here is derived from an EMBL/GenBank/DDBJ whole genome shotgun (WGS) entry which is preliminary data.</text>
</comment>
<dbReference type="InterPro" id="IPR001647">
    <property type="entry name" value="HTH_TetR"/>
</dbReference>
<proteinExistence type="predicted"/>
<evidence type="ECO:0000256" key="1">
    <source>
        <dbReference type="ARBA" id="ARBA00023125"/>
    </source>
</evidence>